<protein>
    <submittedName>
        <fullName evidence="1">Uncharacterized protein</fullName>
    </submittedName>
</protein>
<proteinExistence type="predicted"/>
<sequence length="64" mass="7741">MAFFISNQYGAIRKTLRAARSSSYEELENWRTGELENWRTGELENWRTGELENWRTGELENWRT</sequence>
<dbReference type="EMBL" id="AFWI01000151">
    <property type="protein sequence ID" value="EGU54668.1"/>
    <property type="molecule type" value="Genomic_DNA"/>
</dbReference>
<feature type="non-terminal residue" evidence="1">
    <location>
        <position position="64"/>
    </location>
</feature>
<accession>A0ABP2LLT2</accession>
<reference evidence="1 2" key="1">
    <citation type="journal article" date="2012" name="Int. J. Syst. Evol. Microbiol.">
        <title>Vibrio caribbeanicus sp. nov., isolated from the marine sponge Scleritoderma cyanea.</title>
        <authorList>
            <person name="Hoffmann M."/>
            <person name="Monday S.R."/>
            <person name="Allard M.W."/>
            <person name="Strain E.A."/>
            <person name="Whittaker P."/>
            <person name="Naum M."/>
            <person name="McCarthy P.J."/>
            <person name="Lopez J.V."/>
            <person name="Fischer M."/>
            <person name="Brown E.W."/>
        </authorList>
    </citation>
    <scope>NUCLEOTIDE SEQUENCE [LARGE SCALE GENOMIC DNA]</scope>
    <source>
        <strain evidence="1 2">ATCC 19109</strain>
    </source>
</reference>
<comment type="caution">
    <text evidence="1">The sequence shown here is derived from an EMBL/GenBank/DDBJ whole genome shotgun (WGS) entry which is preliminary data.</text>
</comment>
<evidence type="ECO:0000313" key="1">
    <source>
        <dbReference type="EMBL" id="EGU54668.1"/>
    </source>
</evidence>
<dbReference type="Proteomes" id="UP000003836">
    <property type="component" value="Unassembled WGS sequence"/>
</dbReference>
<keyword evidence="2" id="KW-1185">Reference proteome</keyword>
<gene>
    <name evidence="1" type="ORF">VITU9109_04137</name>
</gene>
<evidence type="ECO:0000313" key="2">
    <source>
        <dbReference type="Proteomes" id="UP000003836"/>
    </source>
</evidence>
<organism evidence="1 2">
    <name type="scientific">Vibrio tubiashii ATCC 19109</name>
    <dbReference type="NCBI Taxonomy" id="1051646"/>
    <lineage>
        <taxon>Bacteria</taxon>
        <taxon>Pseudomonadati</taxon>
        <taxon>Pseudomonadota</taxon>
        <taxon>Gammaproteobacteria</taxon>
        <taxon>Vibrionales</taxon>
        <taxon>Vibrionaceae</taxon>
        <taxon>Vibrio</taxon>
        <taxon>Vibrio oreintalis group</taxon>
    </lineage>
</organism>
<dbReference type="RefSeq" id="WP_004745011.1">
    <property type="nucleotide sequence ID" value="NZ_AFWI01000151.1"/>
</dbReference>
<name>A0ABP2LLT2_9VIBR</name>